<dbReference type="Proteomes" id="UP000003100">
    <property type="component" value="Unassembled WGS sequence"/>
</dbReference>
<feature type="binding site" evidence="8">
    <location>
        <position position="111"/>
    </location>
    <ligand>
        <name>Zn(2+)</name>
        <dbReference type="ChEBI" id="CHEBI:29105"/>
        <note>catalytic</note>
    </ligand>
</feature>
<dbReference type="eggNOG" id="COG2131">
    <property type="taxonomic scope" value="Bacteria"/>
</dbReference>
<evidence type="ECO:0000256" key="7">
    <source>
        <dbReference type="PIRSR" id="PIRSR006019-1"/>
    </source>
</evidence>
<dbReference type="GO" id="GO:0004132">
    <property type="term" value="F:dCMP deaminase activity"/>
    <property type="evidence" value="ECO:0007669"/>
    <property type="project" value="InterPro"/>
</dbReference>
<dbReference type="PIRSF" id="PIRSF006019">
    <property type="entry name" value="dCMP_deaminase"/>
    <property type="match status" value="1"/>
</dbReference>
<keyword evidence="5" id="KW-0378">Hydrolase</keyword>
<feature type="binding site" evidence="8">
    <location>
        <position position="108"/>
    </location>
    <ligand>
        <name>Zn(2+)</name>
        <dbReference type="ChEBI" id="CHEBI:29105"/>
        <note>catalytic</note>
    </ligand>
</feature>
<dbReference type="FunFam" id="3.40.140.10:FF:000021">
    <property type="entry name" value="Deoxycytidylate deaminase"/>
    <property type="match status" value="1"/>
</dbReference>
<name>C0CMG0_BLAHS</name>
<dbReference type="InterPro" id="IPR035105">
    <property type="entry name" value="Deoxycytidylate_deaminase_dom"/>
</dbReference>
<feature type="active site" description="Proton donor" evidence="7">
    <location>
        <position position="84"/>
    </location>
</feature>
<evidence type="ECO:0000259" key="9">
    <source>
        <dbReference type="PROSITE" id="PS51747"/>
    </source>
</evidence>
<evidence type="ECO:0000256" key="3">
    <source>
        <dbReference type="ARBA" id="ARBA00022723"/>
    </source>
</evidence>
<evidence type="ECO:0000256" key="2">
    <source>
        <dbReference type="ARBA" id="ARBA00006576"/>
    </source>
</evidence>
<keyword evidence="11" id="KW-1185">Reference proteome</keyword>
<feature type="binding site" evidence="8">
    <location>
        <position position="82"/>
    </location>
    <ligand>
        <name>Zn(2+)</name>
        <dbReference type="ChEBI" id="CHEBI:29105"/>
        <note>catalytic</note>
    </ligand>
</feature>
<reference evidence="10 11" key="2">
    <citation type="submission" date="2009-02" db="EMBL/GenBank/DDBJ databases">
        <title>Draft genome sequence of Blautia hydrogenotrophica DSM 10507 (Ruminococcus hydrogenotrophicus DSM 10507).</title>
        <authorList>
            <person name="Sudarsanam P."/>
            <person name="Ley R."/>
            <person name="Guruge J."/>
            <person name="Turnbaugh P.J."/>
            <person name="Mahowald M."/>
            <person name="Liep D."/>
            <person name="Gordon J."/>
        </authorList>
    </citation>
    <scope>NUCLEOTIDE SEQUENCE [LARGE SCALE GENOMIC DNA]</scope>
    <source>
        <strain evidence="11">DSM 10507 / JCM 14656 / S5a33</strain>
    </source>
</reference>
<gene>
    <name evidence="10" type="ORF">RUMHYD_02043</name>
</gene>
<dbReference type="PANTHER" id="PTHR11086">
    <property type="entry name" value="DEOXYCYTIDYLATE DEAMINASE-RELATED"/>
    <property type="match status" value="1"/>
</dbReference>
<dbReference type="InterPro" id="IPR016473">
    <property type="entry name" value="dCMP_deaminase"/>
</dbReference>
<keyword evidence="6 8" id="KW-0862">Zinc</keyword>
<dbReference type="PANTHER" id="PTHR11086:SF18">
    <property type="entry name" value="DEOXYCYTIDYLATE DEAMINASE"/>
    <property type="match status" value="1"/>
</dbReference>
<reference evidence="10 11" key="1">
    <citation type="submission" date="2009-01" db="EMBL/GenBank/DDBJ databases">
        <authorList>
            <person name="Fulton L."/>
            <person name="Clifton S."/>
            <person name="Fulton B."/>
            <person name="Xu J."/>
            <person name="Minx P."/>
            <person name="Pepin K.H."/>
            <person name="Johnson M."/>
            <person name="Bhonagiri V."/>
            <person name="Nash W.E."/>
            <person name="Mardis E.R."/>
            <person name="Wilson R.K."/>
        </authorList>
    </citation>
    <scope>NUCLEOTIDE SEQUENCE [LARGE SCALE GENOMIC DNA]</scope>
    <source>
        <strain evidence="11">DSM 10507 / JCM 14656 / S5a33</strain>
    </source>
</reference>
<dbReference type="Gene3D" id="3.40.140.10">
    <property type="entry name" value="Cytidine Deaminase, domain 2"/>
    <property type="match status" value="1"/>
</dbReference>
<dbReference type="SUPFAM" id="SSF53927">
    <property type="entry name" value="Cytidine deaminase-like"/>
    <property type="match status" value="1"/>
</dbReference>
<dbReference type="HOGENOM" id="CLU_047993_1_2_9"/>
<dbReference type="Pfam" id="PF00383">
    <property type="entry name" value="dCMP_cyt_deam_1"/>
    <property type="match status" value="1"/>
</dbReference>
<dbReference type="GO" id="GO:0009165">
    <property type="term" value="P:nucleotide biosynthetic process"/>
    <property type="evidence" value="ECO:0007669"/>
    <property type="project" value="UniProtKB-KW"/>
</dbReference>
<comment type="cofactor">
    <cofactor evidence="1 8">
        <name>Zn(2+)</name>
        <dbReference type="ChEBI" id="CHEBI:29105"/>
    </cofactor>
</comment>
<dbReference type="PROSITE" id="PS51747">
    <property type="entry name" value="CYT_DCMP_DEAMINASES_2"/>
    <property type="match status" value="1"/>
</dbReference>
<dbReference type="PATRIC" id="fig|476272.21.peg.1473"/>
<evidence type="ECO:0000256" key="8">
    <source>
        <dbReference type="PIRSR" id="PIRSR006019-2"/>
    </source>
</evidence>
<evidence type="ECO:0000256" key="5">
    <source>
        <dbReference type="ARBA" id="ARBA00022801"/>
    </source>
</evidence>
<evidence type="ECO:0000256" key="1">
    <source>
        <dbReference type="ARBA" id="ARBA00001947"/>
    </source>
</evidence>
<dbReference type="GO" id="GO:0005737">
    <property type="term" value="C:cytoplasm"/>
    <property type="evidence" value="ECO:0007669"/>
    <property type="project" value="TreeGrafter"/>
</dbReference>
<dbReference type="AlphaFoldDB" id="C0CMG0"/>
<organism evidence="10 11">
    <name type="scientific">Blautia hydrogenotrophica (strain DSM 10507 / JCM 14656 / S5a33)</name>
    <name type="common">Ruminococcus hydrogenotrophicus</name>
    <dbReference type="NCBI Taxonomy" id="476272"/>
    <lineage>
        <taxon>Bacteria</taxon>
        <taxon>Bacillati</taxon>
        <taxon>Bacillota</taxon>
        <taxon>Clostridia</taxon>
        <taxon>Lachnospirales</taxon>
        <taxon>Lachnospiraceae</taxon>
        <taxon>Blautia</taxon>
    </lineage>
</organism>
<accession>C0CMG0</accession>
<dbReference type="GO" id="GO:0006220">
    <property type="term" value="P:pyrimidine nucleotide metabolic process"/>
    <property type="evidence" value="ECO:0007669"/>
    <property type="project" value="InterPro"/>
</dbReference>
<keyword evidence="4" id="KW-0545">Nucleotide biosynthesis</keyword>
<comment type="similarity">
    <text evidence="2">Belongs to the cytidine and deoxycytidylate deaminase family.</text>
</comment>
<keyword evidence="3 8" id="KW-0479">Metal-binding</keyword>
<dbReference type="EMBL" id="ACBZ01000106">
    <property type="protein sequence ID" value="EEG49054.1"/>
    <property type="molecule type" value="Genomic_DNA"/>
</dbReference>
<comment type="caution">
    <text evidence="10">The sequence shown here is derived from an EMBL/GenBank/DDBJ whole genome shotgun (WGS) entry which is preliminary data.</text>
</comment>
<dbReference type="InterPro" id="IPR002125">
    <property type="entry name" value="CMP_dCMP_dom"/>
</dbReference>
<dbReference type="InterPro" id="IPR016193">
    <property type="entry name" value="Cytidine_deaminase-like"/>
</dbReference>
<evidence type="ECO:0000313" key="10">
    <source>
        <dbReference type="EMBL" id="EEG49054.1"/>
    </source>
</evidence>
<protein>
    <recommendedName>
        <fullName evidence="9">CMP/dCMP-type deaminase domain-containing protein</fullName>
    </recommendedName>
</protein>
<dbReference type="RefSeq" id="WP_005949063.1">
    <property type="nucleotide sequence ID" value="NZ_CP136423.1"/>
</dbReference>
<dbReference type="GeneID" id="86820852"/>
<dbReference type="GO" id="GO:0008270">
    <property type="term" value="F:zinc ion binding"/>
    <property type="evidence" value="ECO:0007669"/>
    <property type="project" value="InterPro"/>
</dbReference>
<dbReference type="CDD" id="cd01286">
    <property type="entry name" value="deoxycytidylate_deaminase"/>
    <property type="match status" value="1"/>
</dbReference>
<feature type="domain" description="CMP/dCMP-type deaminase" evidence="9">
    <location>
        <begin position="13"/>
        <end position="150"/>
    </location>
</feature>
<evidence type="ECO:0000256" key="4">
    <source>
        <dbReference type="ARBA" id="ARBA00022727"/>
    </source>
</evidence>
<proteinExistence type="inferred from homology"/>
<evidence type="ECO:0000256" key="6">
    <source>
        <dbReference type="ARBA" id="ARBA00022833"/>
    </source>
</evidence>
<sequence length="164" mass="18366">MIKKIRKRSDYITWDEYFMGVAQLAGMRSKDPSSQVGACIVSEDNKILSMGYNGFPIGCSDDDFPWAREGEELETKYLYVTHSELNAILNYRGGSLEGAKLYVTLFPCNECAKAIIQSGIKTIVYGNDKYANTPAVIASKRMLDASGVRYYQYSPTGREITIQL</sequence>
<evidence type="ECO:0000313" key="11">
    <source>
        <dbReference type="Proteomes" id="UP000003100"/>
    </source>
</evidence>
<dbReference type="InterPro" id="IPR015517">
    <property type="entry name" value="dCMP_deaminase-rel"/>
</dbReference>